<protein>
    <submittedName>
        <fullName evidence="4">AraC-type DNA-binding protein</fullName>
    </submittedName>
</protein>
<dbReference type="PANTHER" id="PTHR47893:SF1">
    <property type="entry name" value="REGULATORY PROTEIN PCHR"/>
    <property type="match status" value="1"/>
</dbReference>
<dbReference type="OrthoDB" id="1156172at2"/>
<evidence type="ECO:0000259" key="3">
    <source>
        <dbReference type="PROSITE" id="PS01124"/>
    </source>
</evidence>
<evidence type="ECO:0000313" key="4">
    <source>
        <dbReference type="EMBL" id="SEL17229.1"/>
    </source>
</evidence>
<dbReference type="InterPro" id="IPR009057">
    <property type="entry name" value="Homeodomain-like_sf"/>
</dbReference>
<dbReference type="PANTHER" id="PTHR47893">
    <property type="entry name" value="REGULATORY PROTEIN PCHR"/>
    <property type="match status" value="1"/>
</dbReference>
<evidence type="ECO:0000313" key="5">
    <source>
        <dbReference type="Proteomes" id="UP000198916"/>
    </source>
</evidence>
<evidence type="ECO:0000256" key="2">
    <source>
        <dbReference type="ARBA" id="ARBA00023163"/>
    </source>
</evidence>
<accession>A0A1H7N1N4</accession>
<proteinExistence type="predicted"/>
<sequence>MPALKFKSWLSQFKQYFFTYSKGFYHLPYNGKSPQSLVDSFDRLPFVKHRRERQQVYANIPFCEGGFHYHKLEEGCWIVYSKMKYKTNVAYDLVYDEPNTDPLTDDDYYMLSLNNINNQVDVDKSICEKQICFPNYSWTFFKPKVRNCDLNFKGADNKYITLYFNQRWLQQNLAQNSLFAEGGLKAFVDSDQEFIVWRVTGDKEVLANFERFDEAMNVNGSRLQMDFLGLKHYTLNLIFDFFNLCKEQQVVANHAPIDYQDNFNIRRVEHYLNQHLLGKFPGIEFLASKFLISESKLKTEFKQLFGKPVYQYFQEQQMQLAKELLVENHLLIKEVSYRLGYENTSKFTAAFKKYHHVLPSDLQR</sequence>
<dbReference type="GO" id="GO:0003700">
    <property type="term" value="F:DNA-binding transcription factor activity"/>
    <property type="evidence" value="ECO:0007669"/>
    <property type="project" value="InterPro"/>
</dbReference>
<dbReference type="RefSeq" id="WP_090605351.1">
    <property type="nucleotide sequence ID" value="NZ_FNZR01000003.1"/>
</dbReference>
<gene>
    <name evidence="4" type="ORF">SAMN05421740_103716</name>
</gene>
<dbReference type="InterPro" id="IPR018060">
    <property type="entry name" value="HTH_AraC"/>
</dbReference>
<dbReference type="SUPFAM" id="SSF46689">
    <property type="entry name" value="Homeodomain-like"/>
    <property type="match status" value="1"/>
</dbReference>
<dbReference type="GO" id="GO:0043565">
    <property type="term" value="F:sequence-specific DNA binding"/>
    <property type="evidence" value="ECO:0007669"/>
    <property type="project" value="InterPro"/>
</dbReference>
<dbReference type="STRING" id="332977.SAMN05421740_103716"/>
<dbReference type="PROSITE" id="PS01124">
    <property type="entry name" value="HTH_ARAC_FAMILY_2"/>
    <property type="match status" value="1"/>
</dbReference>
<dbReference type="Gene3D" id="1.10.10.60">
    <property type="entry name" value="Homeodomain-like"/>
    <property type="match status" value="1"/>
</dbReference>
<keyword evidence="2" id="KW-0804">Transcription</keyword>
<keyword evidence="4" id="KW-0238">DNA-binding</keyword>
<reference evidence="5" key="1">
    <citation type="submission" date="2016-10" db="EMBL/GenBank/DDBJ databases">
        <authorList>
            <person name="Varghese N."/>
            <person name="Submissions S."/>
        </authorList>
    </citation>
    <scope>NUCLEOTIDE SEQUENCE [LARGE SCALE GENOMIC DNA]</scope>
    <source>
        <strain evidence="5">Jip14</strain>
    </source>
</reference>
<evidence type="ECO:0000256" key="1">
    <source>
        <dbReference type="ARBA" id="ARBA00023015"/>
    </source>
</evidence>
<dbReference type="Pfam" id="PF12833">
    <property type="entry name" value="HTH_18"/>
    <property type="match status" value="1"/>
</dbReference>
<keyword evidence="1" id="KW-0805">Transcription regulation</keyword>
<name>A0A1H7N1N4_9SPHI</name>
<dbReference type="SMART" id="SM00342">
    <property type="entry name" value="HTH_ARAC"/>
    <property type="match status" value="1"/>
</dbReference>
<organism evidence="4 5">
    <name type="scientific">Parapedobacter koreensis</name>
    <dbReference type="NCBI Taxonomy" id="332977"/>
    <lineage>
        <taxon>Bacteria</taxon>
        <taxon>Pseudomonadati</taxon>
        <taxon>Bacteroidota</taxon>
        <taxon>Sphingobacteriia</taxon>
        <taxon>Sphingobacteriales</taxon>
        <taxon>Sphingobacteriaceae</taxon>
        <taxon>Parapedobacter</taxon>
    </lineage>
</organism>
<dbReference type="AlphaFoldDB" id="A0A1H7N1N4"/>
<dbReference type="InterPro" id="IPR053142">
    <property type="entry name" value="PchR_regulatory_protein"/>
</dbReference>
<keyword evidence="5" id="KW-1185">Reference proteome</keyword>
<feature type="domain" description="HTH araC/xylS-type" evidence="3">
    <location>
        <begin position="266"/>
        <end position="364"/>
    </location>
</feature>
<dbReference type="EMBL" id="FNZR01000003">
    <property type="protein sequence ID" value="SEL17229.1"/>
    <property type="molecule type" value="Genomic_DNA"/>
</dbReference>
<dbReference type="Proteomes" id="UP000198916">
    <property type="component" value="Unassembled WGS sequence"/>
</dbReference>